<accession>A0A7C1K036</accession>
<dbReference type="AlphaFoldDB" id="A0A7C1K036"/>
<feature type="domain" description="ABC transmembrane type-1" evidence="11">
    <location>
        <begin position="38"/>
        <end position="321"/>
    </location>
</feature>
<dbReference type="EMBL" id="DSMG01000084">
    <property type="protein sequence ID" value="HDX31509.1"/>
    <property type="molecule type" value="Genomic_DNA"/>
</dbReference>
<dbReference type="InterPro" id="IPR003439">
    <property type="entry name" value="ABC_transporter-like_ATP-bd"/>
</dbReference>
<keyword evidence="4 9" id="KW-0812">Transmembrane</keyword>
<keyword evidence="6 12" id="KW-0067">ATP-binding</keyword>
<dbReference type="GO" id="GO:0015421">
    <property type="term" value="F:ABC-type oligopeptide transporter activity"/>
    <property type="evidence" value="ECO:0007669"/>
    <property type="project" value="TreeGrafter"/>
</dbReference>
<feature type="transmembrane region" description="Helical" evidence="9">
    <location>
        <begin position="257"/>
        <end position="280"/>
    </location>
</feature>
<sequence length="610" mass="68166">MGWMRAGLTTESYDRGYTNRELLARLAGYFRPQGRRLFLVMMLVSLMSLTGALLPVFMAQGVNVVGGVAHNREAIAALLVLLVLVIGVINWAVNWLRRILTAKLLGDIVLALRLDAFRAVMNHDMSFFDRNQSGRIVSRITTDTDEFSRVAVLVTEVGSQLLLVVILLAYLFTINWQLTLLLMLLAPVAVLVASSFQRWARRVTRTSQQAVADVNASIQEAVTGIRVAKNFRREQGIYDEFLGINERSYAVHVRRGFVLALIFPTLQLFAGLGTAALLYAGGYATYLGAISAGAWFLFMNSVSLFWFPMINLSAFWSQFQGALSATERIFALIDAEPAVIQLDSRPVPPLRGDIRFEHVDFRYSDKEQVLQDFSLHIRPGESVALVGHTGAGKSSIIKLVTRFYEFQGGRILIDGMDIRTFDLHQYRRQLGIVSQTPFLFSGTVADNIRYATPMLDDAAVERIARQIGGGEWLETLPDGLQTDVGERGSRLSMGQRQLVVLARMLAQNPAIFILDEATASVDPFTESQIQAALQLILKNRTSIVIAHRLSTVKAADRILVLQKGRIIEEGNHEALMAKGGHYAELYQTYFRHQSLEYLETRRPARLPETQ</sequence>
<evidence type="ECO:0000259" key="10">
    <source>
        <dbReference type="PROSITE" id="PS50893"/>
    </source>
</evidence>
<dbReference type="CDD" id="cd03254">
    <property type="entry name" value="ABCC_Glucan_exporter_like"/>
    <property type="match status" value="1"/>
</dbReference>
<feature type="transmembrane region" description="Helical" evidence="9">
    <location>
        <begin position="286"/>
        <end position="307"/>
    </location>
</feature>
<feature type="transmembrane region" description="Helical" evidence="9">
    <location>
        <begin position="74"/>
        <end position="93"/>
    </location>
</feature>
<dbReference type="Gene3D" id="3.40.50.300">
    <property type="entry name" value="P-loop containing nucleotide triphosphate hydrolases"/>
    <property type="match status" value="1"/>
</dbReference>
<organism evidence="12">
    <name type="scientific">Caldilinea aerophila</name>
    <dbReference type="NCBI Taxonomy" id="133453"/>
    <lineage>
        <taxon>Bacteria</taxon>
        <taxon>Bacillati</taxon>
        <taxon>Chloroflexota</taxon>
        <taxon>Caldilineae</taxon>
        <taxon>Caldilineales</taxon>
        <taxon>Caldilineaceae</taxon>
        <taxon>Caldilinea</taxon>
    </lineage>
</organism>
<dbReference type="PROSITE" id="PS50893">
    <property type="entry name" value="ABC_TRANSPORTER_2"/>
    <property type="match status" value="1"/>
</dbReference>
<dbReference type="GO" id="GO:0016887">
    <property type="term" value="F:ATP hydrolysis activity"/>
    <property type="evidence" value="ECO:0007669"/>
    <property type="project" value="InterPro"/>
</dbReference>
<feature type="transmembrane region" description="Helical" evidence="9">
    <location>
        <begin position="178"/>
        <end position="196"/>
    </location>
</feature>
<comment type="caution">
    <text evidence="12">The sequence shown here is derived from an EMBL/GenBank/DDBJ whole genome shotgun (WGS) entry which is preliminary data.</text>
</comment>
<dbReference type="SUPFAM" id="SSF90123">
    <property type="entry name" value="ABC transporter transmembrane region"/>
    <property type="match status" value="1"/>
</dbReference>
<evidence type="ECO:0000256" key="8">
    <source>
        <dbReference type="ARBA" id="ARBA00023136"/>
    </source>
</evidence>
<dbReference type="InterPro" id="IPR036640">
    <property type="entry name" value="ABC1_TM_sf"/>
</dbReference>
<dbReference type="PANTHER" id="PTHR43394">
    <property type="entry name" value="ATP-DEPENDENT PERMEASE MDL1, MITOCHONDRIAL"/>
    <property type="match status" value="1"/>
</dbReference>
<evidence type="ECO:0000256" key="3">
    <source>
        <dbReference type="ARBA" id="ARBA00022475"/>
    </source>
</evidence>
<dbReference type="Pfam" id="PF00005">
    <property type="entry name" value="ABC_tran"/>
    <property type="match status" value="1"/>
</dbReference>
<feature type="domain" description="ABC transporter" evidence="10">
    <location>
        <begin position="354"/>
        <end position="588"/>
    </location>
</feature>
<dbReference type="GO" id="GO:0005886">
    <property type="term" value="C:plasma membrane"/>
    <property type="evidence" value="ECO:0007669"/>
    <property type="project" value="UniProtKB-SubCell"/>
</dbReference>
<evidence type="ECO:0000259" key="11">
    <source>
        <dbReference type="PROSITE" id="PS50929"/>
    </source>
</evidence>
<evidence type="ECO:0000256" key="5">
    <source>
        <dbReference type="ARBA" id="ARBA00022741"/>
    </source>
</evidence>
<dbReference type="SMART" id="SM00382">
    <property type="entry name" value="AAA"/>
    <property type="match status" value="1"/>
</dbReference>
<dbReference type="InterPro" id="IPR003593">
    <property type="entry name" value="AAA+_ATPase"/>
</dbReference>
<evidence type="ECO:0000313" key="12">
    <source>
        <dbReference type="EMBL" id="HDX31509.1"/>
    </source>
</evidence>
<evidence type="ECO:0000256" key="6">
    <source>
        <dbReference type="ARBA" id="ARBA00022840"/>
    </source>
</evidence>
<dbReference type="InterPro" id="IPR011527">
    <property type="entry name" value="ABC1_TM_dom"/>
</dbReference>
<gene>
    <name evidence="12" type="ORF">ENQ20_08435</name>
</gene>
<dbReference type="PROSITE" id="PS50929">
    <property type="entry name" value="ABC_TM1F"/>
    <property type="match status" value="1"/>
</dbReference>
<evidence type="ECO:0000256" key="9">
    <source>
        <dbReference type="SAM" id="Phobius"/>
    </source>
</evidence>
<dbReference type="PANTHER" id="PTHR43394:SF1">
    <property type="entry name" value="ATP-BINDING CASSETTE SUB-FAMILY B MEMBER 10, MITOCHONDRIAL"/>
    <property type="match status" value="1"/>
</dbReference>
<protein>
    <submittedName>
        <fullName evidence="12">ABC transporter ATP-binding protein</fullName>
    </submittedName>
</protein>
<dbReference type="GO" id="GO:0005524">
    <property type="term" value="F:ATP binding"/>
    <property type="evidence" value="ECO:0007669"/>
    <property type="project" value="UniProtKB-KW"/>
</dbReference>
<dbReference type="SUPFAM" id="SSF52540">
    <property type="entry name" value="P-loop containing nucleoside triphosphate hydrolases"/>
    <property type="match status" value="1"/>
</dbReference>
<name>A0A7C1K036_9CHLR</name>
<dbReference type="InterPro" id="IPR027417">
    <property type="entry name" value="P-loop_NTPase"/>
</dbReference>
<dbReference type="InterPro" id="IPR039421">
    <property type="entry name" value="Type_1_exporter"/>
</dbReference>
<keyword evidence="8 9" id="KW-0472">Membrane</keyword>
<keyword evidence="2" id="KW-0813">Transport</keyword>
<dbReference type="Pfam" id="PF00664">
    <property type="entry name" value="ABC_membrane"/>
    <property type="match status" value="1"/>
</dbReference>
<dbReference type="Gene3D" id="1.20.1560.10">
    <property type="entry name" value="ABC transporter type 1, transmembrane domain"/>
    <property type="match status" value="1"/>
</dbReference>
<comment type="subcellular location">
    <subcellularLocation>
        <location evidence="1">Cell membrane</location>
        <topology evidence="1">Multi-pass membrane protein</topology>
    </subcellularLocation>
</comment>
<dbReference type="FunFam" id="3.40.50.300:FF:000221">
    <property type="entry name" value="Multidrug ABC transporter ATP-binding protein"/>
    <property type="match status" value="1"/>
</dbReference>
<dbReference type="CDD" id="cd07346">
    <property type="entry name" value="ABC_6TM_exporters"/>
    <property type="match status" value="1"/>
</dbReference>
<evidence type="ECO:0000256" key="1">
    <source>
        <dbReference type="ARBA" id="ARBA00004651"/>
    </source>
</evidence>
<reference evidence="12" key="1">
    <citation type="journal article" date="2020" name="mSystems">
        <title>Genome- and Community-Level Interaction Insights into Carbon Utilization and Element Cycling Functions of Hydrothermarchaeota in Hydrothermal Sediment.</title>
        <authorList>
            <person name="Zhou Z."/>
            <person name="Liu Y."/>
            <person name="Xu W."/>
            <person name="Pan J."/>
            <person name="Luo Z.H."/>
            <person name="Li M."/>
        </authorList>
    </citation>
    <scope>NUCLEOTIDE SEQUENCE [LARGE SCALE GENOMIC DNA]</scope>
    <source>
        <strain evidence="12">SpSt-289</strain>
    </source>
</reference>
<evidence type="ECO:0000256" key="7">
    <source>
        <dbReference type="ARBA" id="ARBA00022989"/>
    </source>
</evidence>
<keyword evidence="7 9" id="KW-1133">Transmembrane helix</keyword>
<feature type="transmembrane region" description="Helical" evidence="9">
    <location>
        <begin position="37"/>
        <end position="62"/>
    </location>
</feature>
<evidence type="ECO:0000256" key="4">
    <source>
        <dbReference type="ARBA" id="ARBA00022692"/>
    </source>
</evidence>
<feature type="transmembrane region" description="Helical" evidence="9">
    <location>
        <begin position="150"/>
        <end position="172"/>
    </location>
</feature>
<keyword evidence="3" id="KW-1003">Cell membrane</keyword>
<keyword evidence="5" id="KW-0547">Nucleotide-binding</keyword>
<proteinExistence type="predicted"/>
<evidence type="ECO:0000256" key="2">
    <source>
        <dbReference type="ARBA" id="ARBA00022448"/>
    </source>
</evidence>